<proteinExistence type="predicted"/>
<name>A0A9W6ZBD1_9STRA</name>
<feature type="region of interest" description="Disordered" evidence="1">
    <location>
        <begin position="68"/>
        <end position="103"/>
    </location>
</feature>
<accession>A0A9W6ZBD1</accession>
<reference evidence="2" key="1">
    <citation type="submission" date="2022-07" db="EMBL/GenBank/DDBJ databases">
        <title>Genome analysis of Parmales, a sister group of diatoms, reveals the evolutionary specialization of diatoms from phago-mixotrophs to photoautotrophs.</title>
        <authorList>
            <person name="Ban H."/>
            <person name="Sato S."/>
            <person name="Yoshikawa S."/>
            <person name="Kazumasa Y."/>
            <person name="Nakamura Y."/>
            <person name="Ichinomiya M."/>
            <person name="Saitoh K."/>
            <person name="Sato N."/>
            <person name="Blanc-Mathieu R."/>
            <person name="Endo H."/>
            <person name="Kuwata A."/>
            <person name="Ogata H."/>
        </authorList>
    </citation>
    <scope>NUCLEOTIDE SEQUENCE</scope>
</reference>
<keyword evidence="3" id="KW-1185">Reference proteome</keyword>
<organism evidence="2 3">
    <name type="scientific">Triparma retinervis</name>
    <dbReference type="NCBI Taxonomy" id="2557542"/>
    <lineage>
        <taxon>Eukaryota</taxon>
        <taxon>Sar</taxon>
        <taxon>Stramenopiles</taxon>
        <taxon>Ochrophyta</taxon>
        <taxon>Bolidophyceae</taxon>
        <taxon>Parmales</taxon>
        <taxon>Triparmaceae</taxon>
        <taxon>Triparma</taxon>
    </lineage>
</organism>
<dbReference type="OrthoDB" id="10483001at2759"/>
<gene>
    <name evidence="2" type="ORF">TrRE_jg8830</name>
</gene>
<sequence>MKMEEMKSSLGGPVGSDALVPPDVFALSSSFSVPPPRGWREALSEAILNEAPKNMREPDAMDEGALREMEEVERGERSKDQYSKYSGFEKPEGYGEGTDDDFG</sequence>
<evidence type="ECO:0000313" key="2">
    <source>
        <dbReference type="EMBL" id="GMH47484.1"/>
    </source>
</evidence>
<dbReference type="EMBL" id="BRXZ01003110">
    <property type="protein sequence ID" value="GMH47484.1"/>
    <property type="molecule type" value="Genomic_DNA"/>
</dbReference>
<evidence type="ECO:0000313" key="3">
    <source>
        <dbReference type="Proteomes" id="UP001165082"/>
    </source>
</evidence>
<feature type="compositionally biased region" description="Basic and acidic residues" evidence="1">
    <location>
        <begin position="68"/>
        <end position="93"/>
    </location>
</feature>
<dbReference type="AlphaFoldDB" id="A0A9W6ZBD1"/>
<comment type="caution">
    <text evidence="2">The sequence shown here is derived from an EMBL/GenBank/DDBJ whole genome shotgun (WGS) entry which is preliminary data.</text>
</comment>
<dbReference type="Proteomes" id="UP001165082">
    <property type="component" value="Unassembled WGS sequence"/>
</dbReference>
<evidence type="ECO:0000256" key="1">
    <source>
        <dbReference type="SAM" id="MobiDB-lite"/>
    </source>
</evidence>
<protein>
    <submittedName>
        <fullName evidence="2">Uncharacterized protein</fullName>
    </submittedName>
</protein>